<organism evidence="2 3">
    <name type="scientific">Oedothorax gibbosus</name>
    <dbReference type="NCBI Taxonomy" id="931172"/>
    <lineage>
        <taxon>Eukaryota</taxon>
        <taxon>Metazoa</taxon>
        <taxon>Ecdysozoa</taxon>
        <taxon>Arthropoda</taxon>
        <taxon>Chelicerata</taxon>
        <taxon>Arachnida</taxon>
        <taxon>Araneae</taxon>
        <taxon>Araneomorphae</taxon>
        <taxon>Entelegynae</taxon>
        <taxon>Araneoidea</taxon>
        <taxon>Linyphiidae</taxon>
        <taxon>Erigoninae</taxon>
        <taxon>Oedothorax</taxon>
    </lineage>
</organism>
<evidence type="ECO:0000313" key="2">
    <source>
        <dbReference type="EMBL" id="KAG8156135.1"/>
    </source>
</evidence>
<protein>
    <submittedName>
        <fullName evidence="2">Uncharacterized protein</fullName>
    </submittedName>
</protein>
<keyword evidence="3" id="KW-1185">Reference proteome</keyword>
<proteinExistence type="predicted"/>
<dbReference type="AlphaFoldDB" id="A0AAV6TE07"/>
<comment type="caution">
    <text evidence="2">The sequence shown here is derived from an EMBL/GenBank/DDBJ whole genome shotgun (WGS) entry which is preliminary data.</text>
</comment>
<gene>
    <name evidence="2" type="ORF">JTE90_010341</name>
</gene>
<evidence type="ECO:0000256" key="1">
    <source>
        <dbReference type="SAM" id="MobiDB-lite"/>
    </source>
</evidence>
<evidence type="ECO:0000313" key="3">
    <source>
        <dbReference type="Proteomes" id="UP000827092"/>
    </source>
</evidence>
<feature type="compositionally biased region" description="Basic residues" evidence="1">
    <location>
        <begin position="176"/>
        <end position="185"/>
    </location>
</feature>
<name>A0AAV6TE07_9ARAC</name>
<dbReference type="Proteomes" id="UP000827092">
    <property type="component" value="Unassembled WGS sequence"/>
</dbReference>
<feature type="compositionally biased region" description="Basic residues" evidence="1">
    <location>
        <begin position="18"/>
        <end position="30"/>
    </location>
</feature>
<sequence length="191" mass="20992">MGTDRHEITLSPSIFKGQQRRTGHRKRRGAFTRTASLSPDEPIPGHELLQRKDNSSPGPPSTSPSSVALPHLVPKDLSPCPGWGILTPFPFGRQRDKHEHVFAFRQTSRFGTDFSDPLGPTDPCSTAVHMEPFSSFSPQGSHLIFATTTKICTGGGSRRAHARHLQSTPPRPSYSLRRKPPRGKLCRSGPV</sequence>
<reference evidence="2 3" key="1">
    <citation type="journal article" date="2022" name="Nat. Ecol. Evol.">
        <title>A masculinizing supergene underlies an exaggerated male reproductive morph in a spider.</title>
        <authorList>
            <person name="Hendrickx F."/>
            <person name="De Corte Z."/>
            <person name="Sonet G."/>
            <person name="Van Belleghem S.M."/>
            <person name="Kostlbacher S."/>
            <person name="Vangestel C."/>
        </authorList>
    </citation>
    <scope>NUCLEOTIDE SEQUENCE [LARGE SCALE GENOMIC DNA]</scope>
    <source>
        <strain evidence="2">W744_W776</strain>
    </source>
</reference>
<feature type="region of interest" description="Disordered" evidence="1">
    <location>
        <begin position="1"/>
        <end position="72"/>
    </location>
</feature>
<dbReference type="EMBL" id="JAFNEN010006289">
    <property type="protein sequence ID" value="KAG8156135.1"/>
    <property type="molecule type" value="Genomic_DNA"/>
</dbReference>
<feature type="region of interest" description="Disordered" evidence="1">
    <location>
        <begin position="154"/>
        <end position="191"/>
    </location>
</feature>
<accession>A0AAV6TE07</accession>